<evidence type="ECO:0000313" key="1">
    <source>
        <dbReference type="EMBL" id="CAK7344576.1"/>
    </source>
</evidence>
<proteinExistence type="predicted"/>
<name>A0AAV1S1B9_9ROSI</name>
<feature type="non-terminal residue" evidence="1">
    <location>
        <position position="1"/>
    </location>
</feature>
<dbReference type="AlphaFoldDB" id="A0AAV1S1B9"/>
<dbReference type="EMBL" id="CAWUPB010001164">
    <property type="protein sequence ID" value="CAK7344576.1"/>
    <property type="molecule type" value="Genomic_DNA"/>
</dbReference>
<dbReference type="Proteomes" id="UP001314170">
    <property type="component" value="Unassembled WGS sequence"/>
</dbReference>
<organism evidence="1 2">
    <name type="scientific">Dovyalis caffra</name>
    <dbReference type="NCBI Taxonomy" id="77055"/>
    <lineage>
        <taxon>Eukaryota</taxon>
        <taxon>Viridiplantae</taxon>
        <taxon>Streptophyta</taxon>
        <taxon>Embryophyta</taxon>
        <taxon>Tracheophyta</taxon>
        <taxon>Spermatophyta</taxon>
        <taxon>Magnoliopsida</taxon>
        <taxon>eudicotyledons</taxon>
        <taxon>Gunneridae</taxon>
        <taxon>Pentapetalae</taxon>
        <taxon>rosids</taxon>
        <taxon>fabids</taxon>
        <taxon>Malpighiales</taxon>
        <taxon>Salicaceae</taxon>
        <taxon>Flacourtieae</taxon>
        <taxon>Dovyalis</taxon>
    </lineage>
</organism>
<accession>A0AAV1S1B9</accession>
<gene>
    <name evidence="1" type="ORF">DCAF_LOCUS17851</name>
</gene>
<evidence type="ECO:0000313" key="2">
    <source>
        <dbReference type="Proteomes" id="UP001314170"/>
    </source>
</evidence>
<comment type="caution">
    <text evidence="1">The sequence shown here is derived from an EMBL/GenBank/DDBJ whole genome shotgun (WGS) entry which is preliminary data.</text>
</comment>
<protein>
    <submittedName>
        <fullName evidence="1">Uncharacterized protein</fullName>
    </submittedName>
</protein>
<feature type="non-terminal residue" evidence="1">
    <location>
        <position position="70"/>
    </location>
</feature>
<sequence>DARGVTVGPSTTSHPVVQLVSRGNCLHSLAQHYSRYNYYKYTLSMKMKGRMIDEDELGEGETNGQVFCHE</sequence>
<keyword evidence="2" id="KW-1185">Reference proteome</keyword>
<reference evidence="1 2" key="1">
    <citation type="submission" date="2024-01" db="EMBL/GenBank/DDBJ databases">
        <authorList>
            <person name="Waweru B."/>
        </authorList>
    </citation>
    <scope>NUCLEOTIDE SEQUENCE [LARGE SCALE GENOMIC DNA]</scope>
</reference>